<dbReference type="RefSeq" id="XP_004037642.1">
    <property type="nucleotide sequence ID" value="XM_004037594.1"/>
</dbReference>
<dbReference type="AlphaFoldDB" id="G0QM99"/>
<keyword evidence="2" id="KW-1185">Reference proteome</keyword>
<name>G0QM99_ICHMU</name>
<feature type="non-terminal residue" evidence="1">
    <location>
        <position position="64"/>
    </location>
</feature>
<accession>G0QM99</accession>
<gene>
    <name evidence="1" type="ORF">IMG5_047020</name>
</gene>
<dbReference type="GeneID" id="14909838"/>
<reference evidence="1 2" key="1">
    <citation type="submission" date="2011-07" db="EMBL/GenBank/DDBJ databases">
        <authorList>
            <person name="Coyne R."/>
            <person name="Brami D."/>
            <person name="Johnson J."/>
            <person name="Hostetler J."/>
            <person name="Hannick L."/>
            <person name="Clark T."/>
            <person name="Cassidy-Hanley D."/>
            <person name="Inman J."/>
        </authorList>
    </citation>
    <scope>NUCLEOTIDE SEQUENCE [LARGE SCALE GENOMIC DNA]</scope>
    <source>
        <strain evidence="1 2">G5</strain>
    </source>
</reference>
<evidence type="ECO:0000313" key="1">
    <source>
        <dbReference type="EMBL" id="EGR33656.1"/>
    </source>
</evidence>
<dbReference type="EMBL" id="GL983412">
    <property type="protein sequence ID" value="EGR33656.1"/>
    <property type="molecule type" value="Genomic_DNA"/>
</dbReference>
<proteinExistence type="predicted"/>
<protein>
    <submittedName>
        <fullName evidence="1">Uncharacterized protein</fullName>
    </submittedName>
</protein>
<evidence type="ECO:0000313" key="2">
    <source>
        <dbReference type="Proteomes" id="UP000008983"/>
    </source>
</evidence>
<organism evidence="1 2">
    <name type="scientific">Ichthyophthirius multifiliis</name>
    <name type="common">White spot disease agent</name>
    <name type="synonym">Ich</name>
    <dbReference type="NCBI Taxonomy" id="5932"/>
    <lineage>
        <taxon>Eukaryota</taxon>
        <taxon>Sar</taxon>
        <taxon>Alveolata</taxon>
        <taxon>Ciliophora</taxon>
        <taxon>Intramacronucleata</taxon>
        <taxon>Oligohymenophorea</taxon>
        <taxon>Hymenostomatida</taxon>
        <taxon>Ophryoglenina</taxon>
        <taxon>Ichthyophthirius</taxon>
    </lineage>
</organism>
<dbReference type="Proteomes" id="UP000008983">
    <property type="component" value="Unassembled WGS sequence"/>
</dbReference>
<dbReference type="InParanoid" id="G0QM99"/>
<sequence length="64" mass="7709">MEAQDYFHQLSDLFRNSNYTYNVKDIEIEIKDTQEYRMLWQQVSVSKNFPSLKNLTVKSLGFQQ</sequence>